<evidence type="ECO:0000313" key="2">
    <source>
        <dbReference type="Proteomes" id="UP001056778"/>
    </source>
</evidence>
<name>A0ACB9TI39_HOLOL</name>
<gene>
    <name evidence="1" type="ORF">MML48_3g00020024</name>
</gene>
<sequence>MSEDVLQEIPNEDLPKLINLYKDHQKEAPHVFSLLHTCIAWKRKKPNSNYLTFFGINGDWLVSGTFILLMQYGCYDFFVFTLDNHYQAICQALLNTEIIDWTRRMTWNAVMIEHAPTIVTVLELKTPCHQPISGGFWVLERERAVAFKPQCPDDIYVGKLNQSHVTLINSYWPHRYEGSEVYLGTFIKMNTSYGIFLKSNDKLVSWGLKDYMGQLRSLHTLPEYQRRGYCTLITKILSKEIAEEGYHPIATVVTGNTASETMLEKLGFHQIKRCIYFECNSIF</sequence>
<comment type="caution">
    <text evidence="1">The sequence shown here is derived from an EMBL/GenBank/DDBJ whole genome shotgun (WGS) entry which is preliminary data.</text>
</comment>
<organism evidence="1 2">
    <name type="scientific">Holotrichia oblita</name>
    <name type="common">Chafer beetle</name>
    <dbReference type="NCBI Taxonomy" id="644536"/>
    <lineage>
        <taxon>Eukaryota</taxon>
        <taxon>Metazoa</taxon>
        <taxon>Ecdysozoa</taxon>
        <taxon>Arthropoda</taxon>
        <taxon>Hexapoda</taxon>
        <taxon>Insecta</taxon>
        <taxon>Pterygota</taxon>
        <taxon>Neoptera</taxon>
        <taxon>Endopterygota</taxon>
        <taxon>Coleoptera</taxon>
        <taxon>Polyphaga</taxon>
        <taxon>Scarabaeiformia</taxon>
        <taxon>Scarabaeidae</taxon>
        <taxon>Melolonthinae</taxon>
        <taxon>Holotrichia</taxon>
    </lineage>
</organism>
<dbReference type="EMBL" id="CM043017">
    <property type="protein sequence ID" value="KAI4466451.1"/>
    <property type="molecule type" value="Genomic_DNA"/>
</dbReference>
<reference evidence="1" key="1">
    <citation type="submission" date="2022-04" db="EMBL/GenBank/DDBJ databases">
        <title>Chromosome-scale genome assembly of Holotrichia oblita Faldermann.</title>
        <authorList>
            <person name="Rongchong L."/>
        </authorList>
    </citation>
    <scope>NUCLEOTIDE SEQUENCE</scope>
    <source>
        <strain evidence="1">81SQS9</strain>
    </source>
</reference>
<keyword evidence="2" id="KW-1185">Reference proteome</keyword>
<accession>A0ACB9TI39</accession>
<evidence type="ECO:0000313" key="1">
    <source>
        <dbReference type="EMBL" id="KAI4466451.1"/>
    </source>
</evidence>
<protein>
    <submittedName>
        <fullName evidence="1">Uncharacterized protein</fullName>
    </submittedName>
</protein>
<dbReference type="Proteomes" id="UP001056778">
    <property type="component" value="Chromosome 3"/>
</dbReference>
<proteinExistence type="predicted"/>